<dbReference type="OrthoDB" id="4066797at2759"/>
<reference evidence="1 2" key="1">
    <citation type="journal article" date="2011" name="Proc. Natl. Acad. Sci. U.S.A.">
        <title>Evolutionary erosion of yeast sex chromosomes by mating-type switching accidents.</title>
        <authorList>
            <person name="Gordon J.L."/>
            <person name="Armisen D."/>
            <person name="Proux-Wera E."/>
            <person name="Oheigeartaigh S.S."/>
            <person name="Byrne K.P."/>
            <person name="Wolfe K.H."/>
        </authorList>
    </citation>
    <scope>NUCLEOTIDE SEQUENCE [LARGE SCALE GENOMIC DNA]</scope>
    <source>
        <strain evidence="2">ATCC 10597 / BCRC 20456 / CBS 421 / NBRC 0211 / NRRL Y-12639</strain>
    </source>
</reference>
<organism evidence="1 2">
    <name type="scientific">Naumovozyma dairenensis (strain ATCC 10597 / BCRC 20456 / CBS 421 / NBRC 0211 / NRRL Y-12639)</name>
    <name type="common">Saccharomyces dairenensis</name>
    <dbReference type="NCBI Taxonomy" id="1071378"/>
    <lineage>
        <taxon>Eukaryota</taxon>
        <taxon>Fungi</taxon>
        <taxon>Dikarya</taxon>
        <taxon>Ascomycota</taxon>
        <taxon>Saccharomycotina</taxon>
        <taxon>Saccharomycetes</taxon>
        <taxon>Saccharomycetales</taxon>
        <taxon>Saccharomycetaceae</taxon>
        <taxon>Naumovozyma</taxon>
    </lineage>
</organism>
<keyword evidence="2" id="KW-1185">Reference proteome</keyword>
<dbReference type="RefSeq" id="XP_003671980.1">
    <property type="nucleotide sequence ID" value="XM_003671932.1"/>
</dbReference>
<dbReference type="eggNOG" id="ENOG502SIC9">
    <property type="taxonomic scope" value="Eukaryota"/>
</dbReference>
<dbReference type="Proteomes" id="UP000000689">
    <property type="component" value="Chromosome 9"/>
</dbReference>
<dbReference type="GeneID" id="11493669"/>
<dbReference type="HOGENOM" id="CLU_943621_0_0_1"/>
<dbReference type="STRING" id="1071378.G0WG26"/>
<dbReference type="AlphaFoldDB" id="G0WG26"/>
<name>G0WG26_NAUDC</name>
<evidence type="ECO:0000313" key="2">
    <source>
        <dbReference type="Proteomes" id="UP000000689"/>
    </source>
</evidence>
<proteinExistence type="predicted"/>
<evidence type="ECO:0000313" key="1">
    <source>
        <dbReference type="EMBL" id="CCD26737.1"/>
    </source>
</evidence>
<protein>
    <submittedName>
        <fullName evidence="1">Uncharacterized protein</fullName>
    </submittedName>
</protein>
<dbReference type="EMBL" id="HE580275">
    <property type="protein sequence ID" value="CCD26737.1"/>
    <property type="molecule type" value="Genomic_DNA"/>
</dbReference>
<dbReference type="KEGG" id="ndi:NDAI_0I01680"/>
<gene>
    <name evidence="1" type="primary">NDAI0I01680</name>
    <name evidence="1" type="ordered locus">NDAI_0I01680</name>
</gene>
<accession>G0WG26</accession>
<sequence length="295" mass="34940">MYIDILNKIEEKYYKACYAAYNYDFDNFVANFEPENLPSYYYVGYEFDENEDPDPSTLESLTNQHELTYYIVRGVRFSFYFAWQLRHSDLPLCAEIYRAISARFIMSNYLEDDFIKEHIPACLWYPNIPKKETCFKLLEISNDYKYSLGALAGLNNWGDLFSKCDFEFIDSYIWTILRSFERHEMLDILLPKKQMGEFLEKSDGSVTLNPELEDFDGNEYIHKKASTISDYLEQFGPGIMVRFHTINKENLKWVDRQGECDGPAFRSDITGIGFVQHVNLERLTHLNNRMEELYM</sequence>